<organism evidence="2 3">
    <name type="scientific">Callithrix jacchus</name>
    <name type="common">White-tufted-ear marmoset</name>
    <name type="synonym">Simia Jacchus</name>
    <dbReference type="NCBI Taxonomy" id="9483"/>
    <lineage>
        <taxon>Eukaryota</taxon>
        <taxon>Metazoa</taxon>
        <taxon>Chordata</taxon>
        <taxon>Craniata</taxon>
        <taxon>Vertebrata</taxon>
        <taxon>Euteleostomi</taxon>
        <taxon>Mammalia</taxon>
        <taxon>Eutheria</taxon>
        <taxon>Euarchontoglires</taxon>
        <taxon>Primates</taxon>
        <taxon>Haplorrhini</taxon>
        <taxon>Platyrrhini</taxon>
        <taxon>Cebidae</taxon>
        <taxon>Callitrichinae</taxon>
        <taxon>Callithrix</taxon>
        <taxon>Callithrix</taxon>
    </lineage>
</organism>
<dbReference type="OMA" id="FILCACK"/>
<reference evidence="2 3" key="1">
    <citation type="submission" date="2009-03" db="EMBL/GenBank/DDBJ databases">
        <authorList>
            <person name="Warren W."/>
            <person name="Ye L."/>
            <person name="Minx P."/>
            <person name="Worley K."/>
            <person name="Gibbs R."/>
            <person name="Wilson R.K."/>
        </authorList>
    </citation>
    <scope>NUCLEOTIDE SEQUENCE [LARGE SCALE GENOMIC DNA]</scope>
</reference>
<evidence type="ECO:0000313" key="2">
    <source>
        <dbReference type="Ensembl" id="ENSCJAP00000084341.1"/>
    </source>
</evidence>
<proteinExistence type="predicted"/>
<feature type="chain" id="PRO_5035307520" evidence="1">
    <location>
        <begin position="19"/>
        <end position="146"/>
    </location>
</feature>
<dbReference type="PANTHER" id="PTHR12138:SF162">
    <property type="entry name" value="CHROMOSOME UNDETERMINED SCAFFOLD_275, WHOLE GENOME SHOTGUN SEQUENCE"/>
    <property type="match status" value="1"/>
</dbReference>
<keyword evidence="3" id="KW-1185">Reference proteome</keyword>
<sequence length="146" mass="15749">MVNFILCILYHSVVVVLRQSLTQSLRLEFCGTISAHCSLCLLGLSKFPASASQVSGTTGTGHHAQLIYIFLVEMRFYHVGQADLKLLTSSDPPSLASQSTGIIGMSHLTHPSNSFCLLETESHSVAQAGVQWQDLSSLQPPSSGFK</sequence>
<dbReference type="AlphaFoldDB" id="A0A8I3WJR0"/>
<dbReference type="Ensembl" id="ENSCJAT00000123289.1">
    <property type="protein sequence ID" value="ENSCJAP00000084341.1"/>
    <property type="gene ID" value="ENSCJAG00000086623.1"/>
</dbReference>
<reference evidence="2" key="3">
    <citation type="submission" date="2025-09" db="UniProtKB">
        <authorList>
            <consortium name="Ensembl"/>
        </authorList>
    </citation>
    <scope>IDENTIFICATION</scope>
</reference>
<evidence type="ECO:0000313" key="3">
    <source>
        <dbReference type="Proteomes" id="UP000008225"/>
    </source>
</evidence>
<feature type="signal peptide" evidence="1">
    <location>
        <begin position="1"/>
        <end position="18"/>
    </location>
</feature>
<reference evidence="2" key="2">
    <citation type="submission" date="2025-08" db="UniProtKB">
        <authorList>
            <consortium name="Ensembl"/>
        </authorList>
    </citation>
    <scope>IDENTIFICATION</scope>
</reference>
<protein>
    <submittedName>
        <fullName evidence="2">Uncharacterized protein</fullName>
    </submittedName>
</protein>
<evidence type="ECO:0000256" key="1">
    <source>
        <dbReference type="SAM" id="SignalP"/>
    </source>
</evidence>
<dbReference type="PANTHER" id="PTHR12138">
    <property type="entry name" value="PRIMATE-EXPANDED PROTEIN FAMILY"/>
    <property type="match status" value="1"/>
</dbReference>
<dbReference type="Proteomes" id="UP000008225">
    <property type="component" value="Chromosome 17"/>
</dbReference>
<dbReference type="PRINTS" id="PR02045">
    <property type="entry name" value="F138DOMAIN"/>
</dbReference>
<dbReference type="GeneTree" id="ENSGT01120000271815"/>
<accession>A0A8I3WJR0</accession>
<name>A0A8I3WJR0_CALJA</name>
<keyword evidence="1" id="KW-0732">Signal</keyword>